<evidence type="ECO:0000259" key="4">
    <source>
        <dbReference type="Pfam" id="PF25917"/>
    </source>
</evidence>
<name>A0A4R2GV64_9HYPH</name>
<dbReference type="Gene3D" id="1.10.287.470">
    <property type="entry name" value="Helix hairpin bin"/>
    <property type="match status" value="2"/>
</dbReference>
<feature type="coiled-coil region" evidence="1">
    <location>
        <begin position="90"/>
        <end position="124"/>
    </location>
</feature>
<keyword evidence="1" id="KW-0175">Coiled coil</keyword>
<dbReference type="InterPro" id="IPR058624">
    <property type="entry name" value="MdtA-like_HH"/>
</dbReference>
<dbReference type="AlphaFoldDB" id="A0A4R2GV64"/>
<evidence type="ECO:0000256" key="1">
    <source>
        <dbReference type="SAM" id="Coils"/>
    </source>
</evidence>
<evidence type="ECO:0000256" key="2">
    <source>
        <dbReference type="SAM" id="Phobius"/>
    </source>
</evidence>
<dbReference type="GO" id="GO:0055085">
    <property type="term" value="P:transmembrane transport"/>
    <property type="evidence" value="ECO:0007669"/>
    <property type="project" value="InterPro"/>
</dbReference>
<evidence type="ECO:0000259" key="5">
    <source>
        <dbReference type="Pfam" id="PF25954"/>
    </source>
</evidence>
<dbReference type="InterPro" id="IPR050739">
    <property type="entry name" value="MFP"/>
</dbReference>
<feature type="domain" description="CusB-like beta-barrel" evidence="5">
    <location>
        <begin position="249"/>
        <end position="293"/>
    </location>
</feature>
<keyword evidence="7" id="KW-1185">Reference proteome</keyword>
<feature type="transmembrane region" description="Helical" evidence="2">
    <location>
        <begin position="12"/>
        <end position="30"/>
    </location>
</feature>
<dbReference type="InterPro" id="IPR058625">
    <property type="entry name" value="MdtA-like_BSH"/>
</dbReference>
<evidence type="ECO:0000313" key="7">
    <source>
        <dbReference type="Proteomes" id="UP000294881"/>
    </source>
</evidence>
<dbReference type="Gene3D" id="2.40.50.100">
    <property type="match status" value="1"/>
</dbReference>
<dbReference type="EMBL" id="SLWL01000007">
    <property type="protein sequence ID" value="TCO13023.1"/>
    <property type="molecule type" value="Genomic_DNA"/>
</dbReference>
<proteinExistence type="predicted"/>
<dbReference type="SUPFAM" id="SSF111369">
    <property type="entry name" value="HlyD-like secretion proteins"/>
    <property type="match status" value="3"/>
</dbReference>
<keyword evidence="2" id="KW-0472">Membrane</keyword>
<dbReference type="Proteomes" id="UP000294881">
    <property type="component" value="Unassembled WGS sequence"/>
</dbReference>
<dbReference type="PANTHER" id="PTHR30386">
    <property type="entry name" value="MEMBRANE FUSION SUBUNIT OF EMRAB-TOLC MULTIDRUG EFFLUX PUMP"/>
    <property type="match status" value="1"/>
</dbReference>
<keyword evidence="2" id="KW-0812">Transmembrane</keyword>
<sequence length="358" mass="38172">MMSALKTHLASWIAVVIGVSGAVLALYAWGLPPFHSPVETTDNAYVRGKVAMLSPRISGYVTAVLVQDFQRVKAGQELARIDPDIYRRRLEQAQANAAVQQSALDAWKQKMATAEARVRAAAAQIASGEAGLKAAEARWERINALAQRGVASQKERDDARAAFDQSAAAVRQGEAALDVARQDAETTRISRQSLEAAVAGAEAAVQLARLDLDSTRIIAPVDGRVGEVGARVGQYVTAGTQLMGLAPDQVWVVANFKETQVRHMRVGQPASFTVDALGGQRFQGRIDNFSPATASEFSVLKTDNATGNFTKIVQRVPVRILIDPDQPQLERLAPGLSVVASVDTSAAETQVRVAGAAP</sequence>
<feature type="domain" description="Multidrug resistance protein MdtA-like alpha-helical hairpin" evidence="3">
    <location>
        <begin position="120"/>
        <end position="182"/>
    </location>
</feature>
<comment type="caution">
    <text evidence="6">The sequence shown here is derived from an EMBL/GenBank/DDBJ whole genome shotgun (WGS) entry which is preliminary data.</text>
</comment>
<organism evidence="6 7">
    <name type="scientific">Camelimonas lactis</name>
    <dbReference type="NCBI Taxonomy" id="659006"/>
    <lineage>
        <taxon>Bacteria</taxon>
        <taxon>Pseudomonadati</taxon>
        <taxon>Pseudomonadota</taxon>
        <taxon>Alphaproteobacteria</taxon>
        <taxon>Hyphomicrobiales</taxon>
        <taxon>Chelatococcaceae</taxon>
        <taxon>Camelimonas</taxon>
    </lineage>
</organism>
<dbReference type="Pfam" id="PF25917">
    <property type="entry name" value="BSH_RND"/>
    <property type="match status" value="1"/>
</dbReference>
<reference evidence="6 7" key="1">
    <citation type="submission" date="2019-03" db="EMBL/GenBank/DDBJ databases">
        <title>Genomic Encyclopedia of Type Strains, Phase IV (KMG-IV): sequencing the most valuable type-strain genomes for metagenomic binning, comparative biology and taxonomic classification.</title>
        <authorList>
            <person name="Goeker M."/>
        </authorList>
    </citation>
    <scope>NUCLEOTIDE SEQUENCE [LARGE SCALE GENOMIC DNA]</scope>
    <source>
        <strain evidence="6 7">DSM 22958</strain>
    </source>
</reference>
<dbReference type="OrthoDB" id="9811754at2"/>
<dbReference type="InterPro" id="IPR058792">
    <property type="entry name" value="Beta-barrel_RND_2"/>
</dbReference>
<evidence type="ECO:0000313" key="6">
    <source>
        <dbReference type="EMBL" id="TCO13023.1"/>
    </source>
</evidence>
<accession>A0A4R2GV64</accession>
<dbReference type="Gene3D" id="2.40.30.170">
    <property type="match status" value="1"/>
</dbReference>
<protein>
    <submittedName>
        <fullName evidence="6">Multidrug resistance efflux pump</fullName>
    </submittedName>
</protein>
<feature type="domain" description="Multidrug resistance protein MdtA-like barrel-sandwich hybrid" evidence="4">
    <location>
        <begin position="51"/>
        <end position="242"/>
    </location>
</feature>
<evidence type="ECO:0000259" key="3">
    <source>
        <dbReference type="Pfam" id="PF25876"/>
    </source>
</evidence>
<keyword evidence="2" id="KW-1133">Transmembrane helix</keyword>
<dbReference type="Pfam" id="PF25954">
    <property type="entry name" value="Beta-barrel_RND_2"/>
    <property type="match status" value="1"/>
</dbReference>
<dbReference type="PANTHER" id="PTHR30386:SF24">
    <property type="entry name" value="MULTIDRUG RESISTANCE EFFLUX PUMP"/>
    <property type="match status" value="1"/>
</dbReference>
<dbReference type="Pfam" id="PF25876">
    <property type="entry name" value="HH_MFP_RND"/>
    <property type="match status" value="1"/>
</dbReference>
<gene>
    <name evidence="6" type="ORF">EV666_10749</name>
</gene>